<dbReference type="PANTHER" id="PTHR31225">
    <property type="entry name" value="OS04G0344100 PROTEIN-RELATED"/>
    <property type="match status" value="1"/>
</dbReference>
<dbReference type="GO" id="GO:0005506">
    <property type="term" value="F:iron ion binding"/>
    <property type="evidence" value="ECO:0007669"/>
    <property type="project" value="InterPro"/>
</dbReference>
<feature type="domain" description="Terpene synthase N-terminal" evidence="5">
    <location>
        <begin position="30"/>
        <end position="184"/>
    </location>
</feature>
<protein>
    <submittedName>
        <fullName evidence="7">Uncharacterized protein</fullName>
    </submittedName>
</protein>
<name>A0AAP0JIK9_9MAGN</name>
<dbReference type="InterPro" id="IPR002401">
    <property type="entry name" value="Cyt_P450_E_grp-I"/>
</dbReference>
<dbReference type="Gene3D" id="1.10.630.10">
    <property type="entry name" value="Cytochrome P450"/>
    <property type="match status" value="1"/>
</dbReference>
<feature type="domain" description="Terpene synthase metal-binding" evidence="6">
    <location>
        <begin position="864"/>
        <end position="1104"/>
    </location>
</feature>
<feature type="domain" description="Terpene synthase metal-binding" evidence="6">
    <location>
        <begin position="241"/>
        <end position="481"/>
    </location>
</feature>
<gene>
    <name evidence="7" type="ORF">Scep_013163</name>
</gene>
<dbReference type="GO" id="GO:0016102">
    <property type="term" value="P:diterpenoid biosynthetic process"/>
    <property type="evidence" value="ECO:0007669"/>
    <property type="project" value="InterPro"/>
</dbReference>
<evidence type="ECO:0000256" key="4">
    <source>
        <dbReference type="ARBA" id="ARBA00023239"/>
    </source>
</evidence>
<dbReference type="InterPro" id="IPR044814">
    <property type="entry name" value="Terpene_cyclase_plant_C1"/>
</dbReference>
<dbReference type="SUPFAM" id="SSF48264">
    <property type="entry name" value="Cytochrome P450"/>
    <property type="match status" value="1"/>
</dbReference>
<dbReference type="PANTHER" id="PTHR31225:SF0">
    <property type="entry name" value="S-(+)-LINALOOL SYNTHASE, CHLOROPLASTIC"/>
    <property type="match status" value="1"/>
</dbReference>
<dbReference type="Gene3D" id="1.10.600.10">
    <property type="entry name" value="Farnesyl Diphosphate Synthase"/>
    <property type="match status" value="2"/>
</dbReference>
<dbReference type="GO" id="GO:0000287">
    <property type="term" value="F:magnesium ion binding"/>
    <property type="evidence" value="ECO:0007669"/>
    <property type="project" value="InterPro"/>
</dbReference>
<dbReference type="Pfam" id="PF01397">
    <property type="entry name" value="Terpene_synth"/>
    <property type="match status" value="2"/>
</dbReference>
<evidence type="ECO:0000259" key="5">
    <source>
        <dbReference type="Pfam" id="PF01397"/>
    </source>
</evidence>
<dbReference type="InterPro" id="IPR008949">
    <property type="entry name" value="Isoprenoid_synthase_dom_sf"/>
</dbReference>
<dbReference type="CDD" id="cd00684">
    <property type="entry name" value="Terpene_cyclase_plant_C1"/>
    <property type="match status" value="2"/>
</dbReference>
<dbReference type="Pfam" id="PF03936">
    <property type="entry name" value="Terpene_synth_C"/>
    <property type="match status" value="2"/>
</dbReference>
<dbReference type="InterPro" id="IPR001128">
    <property type="entry name" value="Cyt_P450"/>
</dbReference>
<keyword evidence="2" id="KW-0479">Metal-binding</keyword>
<proteinExistence type="predicted"/>
<evidence type="ECO:0000256" key="2">
    <source>
        <dbReference type="ARBA" id="ARBA00022723"/>
    </source>
</evidence>
<dbReference type="InterPro" id="IPR034741">
    <property type="entry name" value="Terpene_cyclase-like_1_C"/>
</dbReference>
<dbReference type="GO" id="GO:0010333">
    <property type="term" value="F:terpene synthase activity"/>
    <property type="evidence" value="ECO:0007669"/>
    <property type="project" value="InterPro"/>
</dbReference>
<dbReference type="Gene3D" id="1.50.10.130">
    <property type="entry name" value="Terpene synthase, N-terminal domain"/>
    <property type="match status" value="2"/>
</dbReference>
<dbReference type="GO" id="GO:0004497">
    <property type="term" value="F:monooxygenase activity"/>
    <property type="evidence" value="ECO:0007669"/>
    <property type="project" value="InterPro"/>
</dbReference>
<evidence type="ECO:0000313" key="8">
    <source>
        <dbReference type="Proteomes" id="UP001419268"/>
    </source>
</evidence>
<dbReference type="GO" id="GO:0044550">
    <property type="term" value="P:secondary metabolite biosynthetic process"/>
    <property type="evidence" value="ECO:0007669"/>
    <property type="project" value="UniProtKB-ARBA"/>
</dbReference>
<evidence type="ECO:0000259" key="6">
    <source>
        <dbReference type="Pfam" id="PF03936"/>
    </source>
</evidence>
<comment type="cofactor">
    <cofactor evidence="1">
        <name>Mg(2+)</name>
        <dbReference type="ChEBI" id="CHEBI:18420"/>
    </cofactor>
</comment>
<dbReference type="InterPro" id="IPR001906">
    <property type="entry name" value="Terpene_synth_N"/>
</dbReference>
<evidence type="ECO:0000256" key="1">
    <source>
        <dbReference type="ARBA" id="ARBA00001946"/>
    </source>
</evidence>
<dbReference type="GO" id="GO:0016705">
    <property type="term" value="F:oxidoreductase activity, acting on paired donors, with incorporation or reduction of molecular oxygen"/>
    <property type="evidence" value="ECO:0007669"/>
    <property type="project" value="InterPro"/>
</dbReference>
<dbReference type="SFLD" id="SFLDG01019">
    <property type="entry name" value="Terpene_Cyclase_Like_1_C_Termi"/>
    <property type="match status" value="2"/>
</dbReference>
<accession>A0AAP0JIK9</accession>
<reference evidence="7 8" key="1">
    <citation type="submission" date="2024-01" db="EMBL/GenBank/DDBJ databases">
        <title>Genome assemblies of Stephania.</title>
        <authorList>
            <person name="Yang L."/>
        </authorList>
    </citation>
    <scope>NUCLEOTIDE SEQUENCE [LARGE SCALE GENOMIC DNA]</scope>
    <source>
        <strain evidence="7">JXDWG</strain>
        <tissue evidence="7">Leaf</tissue>
    </source>
</reference>
<dbReference type="InterPro" id="IPR005630">
    <property type="entry name" value="Terpene_synthase_metal-bd"/>
</dbReference>
<dbReference type="EMBL" id="JBBNAG010000005">
    <property type="protein sequence ID" value="KAK9133635.1"/>
    <property type="molecule type" value="Genomic_DNA"/>
</dbReference>
<dbReference type="InterPro" id="IPR036396">
    <property type="entry name" value="Cyt_P450_sf"/>
</dbReference>
<feature type="domain" description="Terpene synthase N-terminal" evidence="5">
    <location>
        <begin position="652"/>
        <end position="807"/>
    </location>
</feature>
<dbReference type="SFLD" id="SFLDG01014">
    <property type="entry name" value="Terpene_Cyclase_Like_1_N-term"/>
    <property type="match status" value="2"/>
</dbReference>
<evidence type="ECO:0000313" key="7">
    <source>
        <dbReference type="EMBL" id="KAK9133635.1"/>
    </source>
</evidence>
<comment type="caution">
    <text evidence="7">The sequence shown here is derived from an EMBL/GenBank/DDBJ whole genome shotgun (WGS) entry which is preliminary data.</text>
</comment>
<dbReference type="FunFam" id="1.10.600.10:FF:000007">
    <property type="entry name" value="Isoprene synthase, chloroplastic"/>
    <property type="match status" value="2"/>
</dbReference>
<keyword evidence="4" id="KW-0456">Lyase</keyword>
<dbReference type="SFLD" id="SFLDS00005">
    <property type="entry name" value="Isoprenoid_Synthase_Type_I"/>
    <property type="match status" value="2"/>
</dbReference>
<dbReference type="Gene3D" id="3.30.360.10">
    <property type="entry name" value="Dihydrodipicolinate Reductase, domain 2"/>
    <property type="match status" value="1"/>
</dbReference>
<organism evidence="7 8">
    <name type="scientific">Stephania cephalantha</name>
    <dbReference type="NCBI Taxonomy" id="152367"/>
    <lineage>
        <taxon>Eukaryota</taxon>
        <taxon>Viridiplantae</taxon>
        <taxon>Streptophyta</taxon>
        <taxon>Embryophyta</taxon>
        <taxon>Tracheophyta</taxon>
        <taxon>Spermatophyta</taxon>
        <taxon>Magnoliopsida</taxon>
        <taxon>Ranunculales</taxon>
        <taxon>Menispermaceae</taxon>
        <taxon>Menispermoideae</taxon>
        <taxon>Cissampelideae</taxon>
        <taxon>Stephania</taxon>
    </lineage>
</organism>
<dbReference type="Pfam" id="PF00067">
    <property type="entry name" value="p450"/>
    <property type="match status" value="1"/>
</dbReference>
<dbReference type="SUPFAM" id="SSF48239">
    <property type="entry name" value="Terpenoid cyclases/Protein prenyltransferases"/>
    <property type="match status" value="2"/>
</dbReference>
<sequence length="1310" mass="150109">MTPIAHSSPITTHYDHLDIHLTATGSNHGSLKNIIRKELLNAESPEMCMAMIDALQNLVVDYHFQEEITMALTRQCRAIVETSGRGDNGALDLYDVSLCFRLLRQQGYHVSADVFNKFMDKDGKFKMSSTKEDVRGMLCLYEAADFGIEGEDSLENVKVFIVKQLHTSLETMEHDLAKLVEYTLECPSQKRLPRFMTKQYMELYEKIGRKNDVLLEFAKMDFNTVQALHKKELVQVLRWWKDLGLAEELEFARNQPVKWFTWSMATLSEPRLSKERIELAKPIALIYMMDDIFDVYGTLDELVHFAQTINKWDLKEMERLPDKMKKLCKALFETTDAISCYVFKEHGWNPLDTLRNAWTSLCNSFLVEAKWFASGHVPDTREYLNNAIISTGVHVVFVHIFFLLGESITKQSLQLMDQIPSQVYIVATILRLWDDLGSAKDENQEGYDGSYIKCYMKENNNTTMESARQHVLEMICNSWKQLNKECLSSNNPFSPSFMKASFNAARMVSLICLLLDEAGGLWLSLIGQNFDFGEIVSDPDRHVVRGVLARAFGSLSMSSNLQLPSADTNQQFIRGDMHGTIKHLIWGGRVLAILAFPWHSHIVKWEESEGKLKVILGYTEDDVVSTDFVGDNRIWMGYAMLAKEFATGSNHGSLKNIIRKELLNAESPEMCMAMIDALQNLVVDYHFQEEITMALTRQCRAIVETSGRGDNGALDLYDVSLCFRLLRQQGYHVSADVFNKFMDKDGKFKMSSTKEDVRGMLCLYEAADFGIEGEDSLENVKVFIVKQLHTSLETKEHDLAKLVEYTLECPSQKRLPRFMTKQYMELYEKIGRKNDVLLEFAKMDFNTVQALHKKELVQVLRWWKDLGLAEELEFARNQPVKWFTWSMATLSEPRLSKERIELAKPIALIYMMDDIFDVYGTLDELVHFAQTINKWDLKEMERLPDKMKKLCKALFETTDAISFNVFKEHGWNPLDTLRNAWTSLCNSFLVEAKWFASGHVPDTREYLNNAIISTGVHVVFVHIFFLLGESITKQSLQLMDQIPSQVYIVATILRLWDDLGSAKDENQEGYDGSYIKCYMKENNNTTMESARQHVLEMICNSWKQLNKECLSTNNPFSPSFTKASFNAARMVSLIPLLLDEAGGLWLSLIGQNFDFGEIVRDPDRHVVRESVSSLLGGLVIFMAKLLLLLPRQIRLLSPPKLPIIGNMHQLGHLHHRSLSDLSKIYGPVVLLHLGRTPLLVVSSIETAREILKTQDLNFCTRPNLLTVKRLSYNFLDVGFAPYSEHWREMKDLCSRASEREEGSFILACSS</sequence>
<dbReference type="GO" id="GO:0020037">
    <property type="term" value="F:heme binding"/>
    <property type="evidence" value="ECO:0007669"/>
    <property type="project" value="InterPro"/>
</dbReference>
<dbReference type="Proteomes" id="UP001419268">
    <property type="component" value="Unassembled WGS sequence"/>
</dbReference>
<dbReference type="PRINTS" id="PR00463">
    <property type="entry name" value="EP450I"/>
</dbReference>
<dbReference type="InterPro" id="IPR050148">
    <property type="entry name" value="Terpene_synthase-like"/>
</dbReference>
<dbReference type="InterPro" id="IPR036965">
    <property type="entry name" value="Terpene_synth_N_sf"/>
</dbReference>
<dbReference type="InterPro" id="IPR008930">
    <property type="entry name" value="Terpenoid_cyclase/PrenylTrfase"/>
</dbReference>
<keyword evidence="8" id="KW-1185">Reference proteome</keyword>
<keyword evidence="3" id="KW-0460">Magnesium</keyword>
<evidence type="ECO:0000256" key="3">
    <source>
        <dbReference type="ARBA" id="ARBA00022842"/>
    </source>
</evidence>
<dbReference type="SUPFAM" id="SSF48576">
    <property type="entry name" value="Terpenoid synthases"/>
    <property type="match status" value="2"/>
</dbReference>